<dbReference type="Proteomes" id="UP000509579">
    <property type="component" value="Chromosome"/>
</dbReference>
<protein>
    <submittedName>
        <fullName evidence="1">Uncharacterized protein</fullName>
    </submittedName>
</protein>
<dbReference type="EMBL" id="CP054840">
    <property type="protein sequence ID" value="QKV51481.1"/>
    <property type="molecule type" value="Genomic_DNA"/>
</dbReference>
<name>A0A6N1WWQ8_9BURK</name>
<proteinExistence type="predicted"/>
<organism evidence="1 2">
    <name type="scientific">Comamonas antarctica</name>
    <dbReference type="NCBI Taxonomy" id="2743470"/>
    <lineage>
        <taxon>Bacteria</taxon>
        <taxon>Pseudomonadati</taxon>
        <taxon>Pseudomonadota</taxon>
        <taxon>Betaproteobacteria</taxon>
        <taxon>Burkholderiales</taxon>
        <taxon>Comamonadaceae</taxon>
        <taxon>Comamonas</taxon>
    </lineage>
</organism>
<dbReference type="AlphaFoldDB" id="A0A6N1WWQ8"/>
<gene>
    <name evidence="1" type="ORF">HUK68_00460</name>
</gene>
<evidence type="ECO:0000313" key="1">
    <source>
        <dbReference type="EMBL" id="QKV51481.1"/>
    </source>
</evidence>
<accession>A0A6N1WWQ8</accession>
<evidence type="ECO:0000313" key="2">
    <source>
        <dbReference type="Proteomes" id="UP000509579"/>
    </source>
</evidence>
<reference evidence="1 2" key="1">
    <citation type="submission" date="2020-06" db="EMBL/GenBank/DDBJ databases">
        <title>Acidovorax antarctica sp. nov., isolated from Corinth ice sheet soil, Antarctic Fields Peninsula.</title>
        <authorList>
            <person name="Xu Q."/>
            <person name="Peng F."/>
        </authorList>
    </citation>
    <scope>NUCLEOTIDE SEQUENCE [LARGE SCALE GENOMIC DNA]</scope>
    <source>
        <strain evidence="1 2">16-35-5</strain>
    </source>
</reference>
<dbReference type="RefSeq" id="WP_175502418.1">
    <property type="nucleotide sequence ID" value="NZ_CP054840.1"/>
</dbReference>
<dbReference type="KEGG" id="aant:HUK68_00460"/>
<keyword evidence="2" id="KW-1185">Reference proteome</keyword>
<sequence>MGFGAGFIRQKNRFMPKALPNVFKLQASKGSSSRCEARQVLPANRTSVEVVNTKRKLPASRVPCCTVPSKTFERPVHWSVKAFPFGPSFLLWLSQEDA</sequence>